<name>A0A8J6TFH2_9CHLR</name>
<dbReference type="Proteomes" id="UP000614469">
    <property type="component" value="Unassembled WGS sequence"/>
</dbReference>
<comment type="caution">
    <text evidence="1">The sequence shown here is derived from an EMBL/GenBank/DDBJ whole genome shotgun (WGS) entry which is preliminary data.</text>
</comment>
<dbReference type="AlphaFoldDB" id="A0A8J6TFH2"/>
<dbReference type="InterPro" id="IPR039968">
    <property type="entry name" value="BcerS-like"/>
</dbReference>
<protein>
    <recommendedName>
        <fullName evidence="3">N-acetyltransferase domain-containing protein</fullName>
    </recommendedName>
</protein>
<dbReference type="Gene3D" id="3.40.630.30">
    <property type="match status" value="1"/>
</dbReference>
<evidence type="ECO:0008006" key="3">
    <source>
        <dbReference type="Google" id="ProtNLM"/>
    </source>
</evidence>
<organism evidence="1 2">
    <name type="scientific">Candidatus Desulfolinea nitratireducens</name>
    <dbReference type="NCBI Taxonomy" id="2841698"/>
    <lineage>
        <taxon>Bacteria</taxon>
        <taxon>Bacillati</taxon>
        <taxon>Chloroflexota</taxon>
        <taxon>Anaerolineae</taxon>
        <taxon>Anaerolineales</taxon>
        <taxon>Anaerolineales incertae sedis</taxon>
        <taxon>Candidatus Desulfolinea</taxon>
    </lineage>
</organism>
<evidence type="ECO:0000313" key="2">
    <source>
        <dbReference type="Proteomes" id="UP000614469"/>
    </source>
</evidence>
<proteinExistence type="predicted"/>
<dbReference type="EMBL" id="JACNJN010000160">
    <property type="protein sequence ID" value="MBC8336416.1"/>
    <property type="molecule type" value="Genomic_DNA"/>
</dbReference>
<accession>A0A8J6TFH2</accession>
<sequence>MQITKIDLNNKRQVQDFLDLPFHIYKDIPQWVPPLAGDARLVLDQNRFPFYEHSEAAFFIARQNGTPLGRICVMDNRRYNDFRGEKTAFFYLFETVDDEAVSTALFAAASQWSRARGLNKILGPHGFTPMDGNGLLAKGFEHRPAFGQPYNPEYYLQLVEREGFSMNRETYSGYIDSQIVFPERIHELSARVQKRRGLHVARYRTRKELRALLPHLKDLYNGSLGDAGTNVPVTDEEVESLGEQLLWIADPRLIKVVMKEDDPVGFVLSYPDISAAIQKVRGKLLPFGWITALLERKSTDWLNFNGAGLLEKYRGLGGTAILFSEIYKSATESGQFKHAEIVQIRTENENMLREMRNFGIDFYKTHRLYGKELQGEFS</sequence>
<dbReference type="InterPro" id="IPR016181">
    <property type="entry name" value="Acyl_CoA_acyltransferase"/>
</dbReference>
<reference evidence="1 2" key="1">
    <citation type="submission" date="2020-08" db="EMBL/GenBank/DDBJ databases">
        <title>Bridging the membrane lipid divide: bacteria of the FCB group superphylum have the potential to synthesize archaeal ether lipids.</title>
        <authorList>
            <person name="Villanueva L."/>
            <person name="Von Meijenfeldt F.A.B."/>
            <person name="Westbye A.B."/>
            <person name="Yadav S."/>
            <person name="Hopmans E.C."/>
            <person name="Dutilh B.E."/>
            <person name="Sinninghe Damste J.S."/>
        </authorList>
    </citation>
    <scope>NUCLEOTIDE SEQUENCE [LARGE SCALE GENOMIC DNA]</scope>
    <source>
        <strain evidence="1">NIOZ-UU36</strain>
    </source>
</reference>
<dbReference type="PANTHER" id="PTHR41368:SF1">
    <property type="entry name" value="PROTEIN YGHO"/>
    <property type="match status" value="1"/>
</dbReference>
<gene>
    <name evidence="1" type="ORF">H8E29_14215</name>
</gene>
<dbReference type="SUPFAM" id="SSF55729">
    <property type="entry name" value="Acyl-CoA N-acyltransferases (Nat)"/>
    <property type="match status" value="1"/>
</dbReference>
<evidence type="ECO:0000313" key="1">
    <source>
        <dbReference type="EMBL" id="MBC8336416.1"/>
    </source>
</evidence>
<dbReference type="PANTHER" id="PTHR41368">
    <property type="entry name" value="PROTEIN YGHO"/>
    <property type="match status" value="1"/>
</dbReference>